<accession>A0A239W3V2</accession>
<protein>
    <submittedName>
        <fullName evidence="7">Ribosomal RNA small subunit methyltransferase C</fullName>
        <ecNumber evidence="7">2.1.1.172</ecNumber>
    </submittedName>
</protein>
<dbReference type="InterPro" id="IPR052190">
    <property type="entry name" value="Euk-Arch_PrmC-MTase"/>
</dbReference>
<comment type="similarity">
    <text evidence="1">Belongs to the eukaryotic/archaeal PrmC-related family.</text>
</comment>
<dbReference type="CDD" id="cd02440">
    <property type="entry name" value="AdoMet_MTases"/>
    <property type="match status" value="1"/>
</dbReference>
<dbReference type="AlphaFoldDB" id="A0A239W3V2"/>
<organism evidence="7 8">
    <name type="scientific">Cutibacterium granulosum</name>
    <dbReference type="NCBI Taxonomy" id="33011"/>
    <lineage>
        <taxon>Bacteria</taxon>
        <taxon>Bacillati</taxon>
        <taxon>Actinomycetota</taxon>
        <taxon>Actinomycetes</taxon>
        <taxon>Propionibacteriales</taxon>
        <taxon>Propionibacteriaceae</taxon>
        <taxon>Cutibacterium</taxon>
    </lineage>
</organism>
<name>A0A239W3V2_9ACTN</name>
<dbReference type="GO" id="GO:0003676">
    <property type="term" value="F:nucleic acid binding"/>
    <property type="evidence" value="ECO:0007669"/>
    <property type="project" value="InterPro"/>
</dbReference>
<evidence type="ECO:0000313" key="7">
    <source>
        <dbReference type="EMBL" id="SNV29255.1"/>
    </source>
</evidence>
<dbReference type="EC" id="2.1.1.172" evidence="7"/>
<sequence length="493" mass="53393">MTMMLEENQAAALRHLFIDNDYTRAGVASAVGEAGRKGLERGVGVAAEHTLGSRDDLLAQFIRLWYLHLPVPIRQLTEVPVDELCRVGILGVEASRARALVSVRPIDLLDGATGWVVCDHAPGLNHDIRPTRPDHVLGASPASMSLAQMTMRTPVDTALDLGCGCGVQSLLLAGHANRVVATDVNPRALQMAALATQLSGVEDQVDLRSGSLYEPMDTRFDLIVSNPPYVMSPPEEHGARLVYRDGGLEGDALVESVVRGAPARLNEGGALQVLANWAQVDGQPWQDRLATWVEGTGADLWVVERDHLDVHQYIETWLTDAGLDGTPQWRPKYDAWLDYFAQQHITGVSMGWITLTMAGRSTPDLSFEQWPWQVNQPVADAVTAHQPGVSAALLPDEKLLASAWTLRDDVVQEQTGQPGSADPQHVVLRQREGMCRAVEVATASGGVLGACDGQLPLGVLIDTVASILGDSPQQVREQTLPLVRQCLREGFLS</sequence>
<dbReference type="InterPro" id="IPR055487">
    <property type="entry name" value="DUF7059"/>
</dbReference>
<dbReference type="Pfam" id="PF23186">
    <property type="entry name" value="DUF7059"/>
    <property type="match status" value="1"/>
</dbReference>
<feature type="domain" description="Methyltransferase small" evidence="5">
    <location>
        <begin position="152"/>
        <end position="277"/>
    </location>
</feature>
<dbReference type="GO" id="GO:0035657">
    <property type="term" value="C:eRF1 methyltransferase complex"/>
    <property type="evidence" value="ECO:0007669"/>
    <property type="project" value="TreeGrafter"/>
</dbReference>
<dbReference type="EMBL" id="LT906441">
    <property type="protein sequence ID" value="SNV29255.1"/>
    <property type="molecule type" value="Genomic_DNA"/>
</dbReference>
<dbReference type="Pfam" id="PF05175">
    <property type="entry name" value="MTS"/>
    <property type="match status" value="1"/>
</dbReference>
<dbReference type="InterPro" id="IPR002052">
    <property type="entry name" value="DNA_methylase_N6_adenine_CS"/>
</dbReference>
<reference evidence="7 8" key="1">
    <citation type="submission" date="2017-06" db="EMBL/GenBank/DDBJ databases">
        <authorList>
            <consortium name="Pathogen Informatics"/>
        </authorList>
    </citation>
    <scope>NUCLEOTIDE SEQUENCE [LARGE SCALE GENOMIC DNA]</scope>
    <source>
        <strain evidence="7 8">NCTC11865</strain>
    </source>
</reference>
<keyword evidence="4" id="KW-0949">S-adenosyl-L-methionine</keyword>
<evidence type="ECO:0000256" key="1">
    <source>
        <dbReference type="ARBA" id="ARBA00006149"/>
    </source>
</evidence>
<evidence type="ECO:0000256" key="2">
    <source>
        <dbReference type="ARBA" id="ARBA00022603"/>
    </source>
</evidence>
<evidence type="ECO:0000256" key="4">
    <source>
        <dbReference type="ARBA" id="ARBA00022691"/>
    </source>
</evidence>
<dbReference type="InterPro" id="IPR007848">
    <property type="entry name" value="Small_mtfrase_dom"/>
</dbReference>
<dbReference type="KEGG" id="cgrn:4412665_00248"/>
<feature type="domain" description="DUF7059" evidence="6">
    <location>
        <begin position="20"/>
        <end position="99"/>
    </location>
</feature>
<dbReference type="Gene3D" id="3.40.50.150">
    <property type="entry name" value="Vaccinia Virus protein VP39"/>
    <property type="match status" value="1"/>
</dbReference>
<evidence type="ECO:0000256" key="3">
    <source>
        <dbReference type="ARBA" id="ARBA00022679"/>
    </source>
</evidence>
<evidence type="ECO:0000313" key="8">
    <source>
        <dbReference type="Proteomes" id="UP000215332"/>
    </source>
</evidence>
<evidence type="ECO:0000259" key="5">
    <source>
        <dbReference type="Pfam" id="PF05175"/>
    </source>
</evidence>
<keyword evidence="2 7" id="KW-0489">Methyltransferase</keyword>
<dbReference type="PANTHER" id="PTHR45875">
    <property type="entry name" value="METHYLTRANSFERASE N6AMT1"/>
    <property type="match status" value="1"/>
</dbReference>
<dbReference type="PANTHER" id="PTHR45875:SF1">
    <property type="entry name" value="METHYLTRANSFERASE N6AMT1"/>
    <property type="match status" value="1"/>
</dbReference>
<keyword evidence="3 7" id="KW-0808">Transferase</keyword>
<dbReference type="RefSeq" id="WP_065860374.1">
    <property type="nucleotide sequence ID" value="NZ_LT906441.1"/>
</dbReference>
<dbReference type="GO" id="GO:0008276">
    <property type="term" value="F:protein methyltransferase activity"/>
    <property type="evidence" value="ECO:0007669"/>
    <property type="project" value="TreeGrafter"/>
</dbReference>
<dbReference type="Proteomes" id="UP000215332">
    <property type="component" value="Chromosome 1"/>
</dbReference>
<dbReference type="InterPro" id="IPR029063">
    <property type="entry name" value="SAM-dependent_MTases_sf"/>
</dbReference>
<dbReference type="PROSITE" id="PS00092">
    <property type="entry name" value="N6_MTASE"/>
    <property type="match status" value="1"/>
</dbReference>
<dbReference type="GO" id="GO:0052914">
    <property type="term" value="F:16S rRNA (guanine(1207)-N(2))-methyltransferase activity"/>
    <property type="evidence" value="ECO:0007669"/>
    <property type="project" value="UniProtKB-EC"/>
</dbReference>
<gene>
    <name evidence="7" type="primary">rsmC</name>
    <name evidence="7" type="ORF">SAMEA4412665_00248</name>
</gene>
<dbReference type="eggNOG" id="COG2890">
    <property type="taxonomic scope" value="Bacteria"/>
</dbReference>
<proteinExistence type="inferred from homology"/>
<dbReference type="SUPFAM" id="SSF53335">
    <property type="entry name" value="S-adenosyl-L-methionine-dependent methyltransferases"/>
    <property type="match status" value="1"/>
</dbReference>
<evidence type="ECO:0000259" key="6">
    <source>
        <dbReference type="Pfam" id="PF23186"/>
    </source>
</evidence>